<evidence type="ECO:0000256" key="1">
    <source>
        <dbReference type="ARBA" id="ARBA00006484"/>
    </source>
</evidence>
<dbReference type="CDD" id="cd05233">
    <property type="entry name" value="SDR_c"/>
    <property type="match status" value="1"/>
</dbReference>
<evidence type="ECO:0000313" key="3">
    <source>
        <dbReference type="EMBL" id="QCL98196.1"/>
    </source>
</evidence>
<dbReference type="SMART" id="SM00822">
    <property type="entry name" value="PKS_KR"/>
    <property type="match status" value="1"/>
</dbReference>
<proteinExistence type="inferred from homology"/>
<reference evidence="3 4" key="1">
    <citation type="submission" date="2019-04" db="EMBL/GenBank/DDBJ databases">
        <title>Complete genome sequence of Agrobacterium tumefaciens CFBP7129.</title>
        <authorList>
            <person name="Haryono M."/>
            <person name="Lin Y.-C."/>
            <person name="Lai E.-M."/>
            <person name="Kuo C.-H."/>
        </authorList>
    </citation>
    <scope>NUCLEOTIDE SEQUENCE [LARGE SCALE GENOMIC DNA]</scope>
    <source>
        <strain evidence="3 4">CFBP7129</strain>
        <plasmid evidence="4">patcfbp7129b</plasmid>
    </source>
</reference>
<dbReference type="PROSITE" id="PS00061">
    <property type="entry name" value="ADH_SHORT"/>
    <property type="match status" value="1"/>
</dbReference>
<dbReference type="Pfam" id="PF13561">
    <property type="entry name" value="adh_short_C2"/>
    <property type="match status" value="1"/>
</dbReference>
<dbReference type="InterPro" id="IPR002347">
    <property type="entry name" value="SDR_fam"/>
</dbReference>
<dbReference type="PRINTS" id="PR00080">
    <property type="entry name" value="SDRFAMILY"/>
</dbReference>
<dbReference type="NCBIfam" id="NF005559">
    <property type="entry name" value="PRK07231.1"/>
    <property type="match status" value="1"/>
</dbReference>
<name>A0A4D7YW01_AGRTU</name>
<dbReference type="Gene3D" id="3.40.50.720">
    <property type="entry name" value="NAD(P)-binding Rossmann-like Domain"/>
    <property type="match status" value="1"/>
</dbReference>
<dbReference type="EMBL" id="CP039925">
    <property type="protein sequence ID" value="QCL98196.1"/>
    <property type="molecule type" value="Genomic_DNA"/>
</dbReference>
<gene>
    <name evidence="3" type="ORF">CFBP7129_28905</name>
</gene>
<evidence type="ECO:0000313" key="4">
    <source>
        <dbReference type="Proteomes" id="UP000298649"/>
    </source>
</evidence>
<organism evidence="3 4">
    <name type="scientific">Agrobacterium tumefaciens</name>
    <dbReference type="NCBI Taxonomy" id="358"/>
    <lineage>
        <taxon>Bacteria</taxon>
        <taxon>Pseudomonadati</taxon>
        <taxon>Pseudomonadota</taxon>
        <taxon>Alphaproteobacteria</taxon>
        <taxon>Hyphomicrobiales</taxon>
        <taxon>Rhizobiaceae</taxon>
        <taxon>Rhizobium/Agrobacterium group</taxon>
        <taxon>Agrobacterium</taxon>
        <taxon>Agrobacterium tumefaciens complex</taxon>
    </lineage>
</organism>
<accession>A0A4D7YW01</accession>
<feature type="domain" description="Ketoreductase" evidence="2">
    <location>
        <begin position="10"/>
        <end position="172"/>
    </location>
</feature>
<protein>
    <submittedName>
        <fullName evidence="3">SDR family oxidoreductase</fullName>
    </submittedName>
</protein>
<dbReference type="GO" id="GO:0016616">
    <property type="term" value="F:oxidoreductase activity, acting on the CH-OH group of donors, NAD or NADP as acceptor"/>
    <property type="evidence" value="ECO:0007669"/>
    <property type="project" value="TreeGrafter"/>
</dbReference>
<dbReference type="InterPro" id="IPR020904">
    <property type="entry name" value="Sc_DH/Rdtase_CS"/>
</dbReference>
<keyword evidence="3" id="KW-0614">Plasmid</keyword>
<evidence type="ECO:0000259" key="2">
    <source>
        <dbReference type="SMART" id="SM00822"/>
    </source>
</evidence>
<comment type="similarity">
    <text evidence="1">Belongs to the short-chain dehydrogenases/reductases (SDR) family.</text>
</comment>
<dbReference type="RefSeq" id="WP_080850613.1">
    <property type="nucleotide sequence ID" value="NZ_CP039925.1"/>
</dbReference>
<dbReference type="FunFam" id="3.40.50.720:FF:000084">
    <property type="entry name" value="Short-chain dehydrogenase reductase"/>
    <property type="match status" value="1"/>
</dbReference>
<dbReference type="InterPro" id="IPR036291">
    <property type="entry name" value="NAD(P)-bd_dom_sf"/>
</dbReference>
<dbReference type="Proteomes" id="UP000298649">
    <property type="component" value="Plasmid pAtCFBP7129b"/>
</dbReference>
<dbReference type="AlphaFoldDB" id="A0A4D7YW01"/>
<dbReference type="PANTHER" id="PTHR42760">
    <property type="entry name" value="SHORT-CHAIN DEHYDROGENASES/REDUCTASES FAMILY MEMBER"/>
    <property type="match status" value="1"/>
</dbReference>
<dbReference type="InterPro" id="IPR057326">
    <property type="entry name" value="KR_dom"/>
</dbReference>
<geneLocation type="plasmid" evidence="4">
    <name>patcfbp7129b</name>
</geneLocation>
<dbReference type="PRINTS" id="PR00081">
    <property type="entry name" value="GDHRDH"/>
</dbReference>
<dbReference type="SUPFAM" id="SSF51735">
    <property type="entry name" value="NAD(P)-binding Rossmann-fold domains"/>
    <property type="match status" value="1"/>
</dbReference>
<sequence length="250" mass="26033">MSNPNQMEGRIALVTGGASGIGAATAALLARRGATVVIADLNIEEDTRAGKPVGLKIDVAESPSVEIAVDKIINAYGRLDCVVHSAGIARTVPFFDTTLEQFDQIMGVNVRGTFVVGQIAARAMRETGGGSIVNIGSVSGILGSALRIAYGTSKAAVHHLTKVMAVELGPYNIRVNAVAPGPVSTPMTDAMYTDAVRKEWTERMPLGRFGSPEDMASAAVYLVSDEASFITGHVLVLDGGFTIKGLSTNS</sequence>